<dbReference type="SUPFAM" id="SSF55347">
    <property type="entry name" value="Glyceraldehyde-3-phosphate dehydrogenase-like, C-terminal domain"/>
    <property type="match status" value="1"/>
</dbReference>
<evidence type="ECO:0000313" key="14">
    <source>
        <dbReference type="Proteomes" id="UP000265619"/>
    </source>
</evidence>
<keyword evidence="5 9" id="KW-0560">Oxidoreductase</keyword>
<evidence type="ECO:0000256" key="7">
    <source>
        <dbReference type="ARBA" id="ARBA00023229"/>
    </source>
</evidence>
<dbReference type="HAMAP" id="MF_00183">
    <property type="entry name" value="DXP_reductoisom"/>
    <property type="match status" value="1"/>
</dbReference>
<feature type="binding site" evidence="9">
    <location>
        <position position="213"/>
    </location>
    <ligand>
        <name>NADPH</name>
        <dbReference type="ChEBI" id="CHEBI:57783"/>
    </ligand>
</feature>
<feature type="binding site" evidence="9">
    <location>
        <position position="130"/>
    </location>
    <ligand>
        <name>1-deoxy-D-xylulose 5-phosphate</name>
        <dbReference type="ChEBI" id="CHEBI:57792"/>
    </ligand>
</feature>
<comment type="caution">
    <text evidence="13">The sequence shown here is derived from an EMBL/GenBank/DDBJ whole genome shotgun (WGS) entry which is preliminary data.</text>
</comment>
<feature type="binding site" evidence="9">
    <location>
        <position position="157"/>
    </location>
    <ligand>
        <name>Mn(2+)</name>
        <dbReference type="ChEBI" id="CHEBI:29035"/>
    </ligand>
</feature>
<feature type="binding site" evidence="9">
    <location>
        <position position="131"/>
    </location>
    <ligand>
        <name>NADPH</name>
        <dbReference type="ChEBI" id="CHEBI:57783"/>
    </ligand>
</feature>
<feature type="domain" description="DXP reductoisomerase C-terminal" evidence="12">
    <location>
        <begin position="269"/>
        <end position="385"/>
    </location>
</feature>
<dbReference type="InterPro" id="IPR013512">
    <property type="entry name" value="DXP_reductoisomerase_N"/>
</dbReference>
<dbReference type="NCBIfam" id="NF009114">
    <property type="entry name" value="PRK12464.1"/>
    <property type="match status" value="1"/>
</dbReference>
<evidence type="ECO:0000256" key="5">
    <source>
        <dbReference type="ARBA" id="ARBA00023002"/>
    </source>
</evidence>
<dbReference type="InterPro" id="IPR013644">
    <property type="entry name" value="DXP_reductoisomerase_C"/>
</dbReference>
<feature type="binding site" evidence="9">
    <location>
        <position position="225"/>
    </location>
    <ligand>
        <name>1-deoxy-D-xylulose 5-phosphate</name>
        <dbReference type="ChEBI" id="CHEBI:57792"/>
    </ligand>
</feature>
<dbReference type="Gene3D" id="1.10.1740.10">
    <property type="match status" value="1"/>
</dbReference>
<keyword evidence="6 9" id="KW-0464">Manganese</keyword>
<dbReference type="GO" id="GO:0030604">
    <property type="term" value="F:1-deoxy-D-xylulose-5-phosphate reductoisomerase activity"/>
    <property type="evidence" value="ECO:0007669"/>
    <property type="project" value="UniProtKB-UniRule"/>
</dbReference>
<dbReference type="EMBL" id="QXMN01000001">
    <property type="protein sequence ID" value="RIX85169.1"/>
    <property type="molecule type" value="Genomic_DNA"/>
</dbReference>
<evidence type="ECO:0000256" key="6">
    <source>
        <dbReference type="ARBA" id="ARBA00023211"/>
    </source>
</evidence>
<feature type="binding site" evidence="9">
    <location>
        <position position="155"/>
    </location>
    <ligand>
        <name>Mn(2+)</name>
        <dbReference type="ChEBI" id="CHEBI:29035"/>
    </ligand>
</feature>
<dbReference type="GO" id="GO:0070402">
    <property type="term" value="F:NADPH binding"/>
    <property type="evidence" value="ECO:0007669"/>
    <property type="project" value="InterPro"/>
</dbReference>
<keyword evidence="9" id="KW-0460">Magnesium</keyword>
<dbReference type="RefSeq" id="WP_119551371.1">
    <property type="nucleotide sequence ID" value="NZ_QXMN01000001.1"/>
</dbReference>
<dbReference type="GO" id="GO:0030145">
    <property type="term" value="F:manganese ion binding"/>
    <property type="evidence" value="ECO:0007669"/>
    <property type="project" value="TreeGrafter"/>
</dbReference>
<evidence type="ECO:0000256" key="3">
    <source>
        <dbReference type="ARBA" id="ARBA00022723"/>
    </source>
</evidence>
<gene>
    <name evidence="9" type="primary">dxr</name>
    <name evidence="13" type="ORF">D3H34_01120</name>
</gene>
<dbReference type="AlphaFoldDB" id="A0A9X8GXT8"/>
<dbReference type="InterPro" id="IPR036291">
    <property type="entry name" value="NAD(P)-bd_dom_sf"/>
</dbReference>
<feature type="binding site" evidence="9">
    <location>
        <position position="18"/>
    </location>
    <ligand>
        <name>NADPH</name>
        <dbReference type="ChEBI" id="CHEBI:57783"/>
    </ligand>
</feature>
<dbReference type="NCBIfam" id="NF003938">
    <property type="entry name" value="PRK05447.1-1"/>
    <property type="match status" value="1"/>
</dbReference>
<feature type="binding site" evidence="9">
    <location>
        <position position="207"/>
    </location>
    <ligand>
        <name>1-deoxy-D-xylulose 5-phosphate</name>
        <dbReference type="ChEBI" id="CHEBI:57792"/>
    </ligand>
</feature>
<organism evidence="13 14">
    <name type="scientific">Acidovorax cavernicola</name>
    <dbReference type="NCBI Taxonomy" id="1675792"/>
    <lineage>
        <taxon>Bacteria</taxon>
        <taxon>Pseudomonadati</taxon>
        <taxon>Pseudomonadota</taxon>
        <taxon>Betaproteobacteria</taxon>
        <taxon>Burkholderiales</taxon>
        <taxon>Comamonadaceae</taxon>
        <taxon>Acidovorax</taxon>
    </lineage>
</organism>
<evidence type="ECO:0000256" key="8">
    <source>
        <dbReference type="ARBA" id="ARBA00048543"/>
    </source>
</evidence>
<evidence type="ECO:0000256" key="2">
    <source>
        <dbReference type="ARBA" id="ARBA00006825"/>
    </source>
</evidence>
<feature type="binding site" evidence="9">
    <location>
        <position position="41"/>
    </location>
    <ligand>
        <name>NADPH</name>
        <dbReference type="ChEBI" id="CHEBI:57783"/>
    </ligand>
</feature>
<comment type="similarity">
    <text evidence="2 9">Belongs to the DXR family.</text>
</comment>
<feature type="binding site" evidence="9">
    <location>
        <position position="229"/>
    </location>
    <ligand>
        <name>Mn(2+)</name>
        <dbReference type="ChEBI" id="CHEBI:29035"/>
    </ligand>
</feature>
<dbReference type="NCBIfam" id="TIGR00243">
    <property type="entry name" value="Dxr"/>
    <property type="match status" value="1"/>
</dbReference>
<keyword evidence="4 9" id="KW-0521">NADP</keyword>
<comment type="function">
    <text evidence="9">Catalyzes the NADPH-dependent rearrangement and reduction of 1-deoxy-D-xylulose-5-phosphate (DXP) to 2-C-methyl-D-erythritol 4-phosphate (MEP).</text>
</comment>
<dbReference type="Pfam" id="PF13288">
    <property type="entry name" value="DXPR_C"/>
    <property type="match status" value="1"/>
</dbReference>
<feature type="domain" description="1-deoxy-D-xylulose 5-phosphate reductoisomerase C-terminal" evidence="11">
    <location>
        <begin position="151"/>
        <end position="237"/>
    </location>
</feature>
<dbReference type="InterPro" id="IPR026877">
    <property type="entry name" value="DXPR_C"/>
</dbReference>
<dbReference type="InterPro" id="IPR003821">
    <property type="entry name" value="DXP_reductoisomerase"/>
</dbReference>
<dbReference type="Pfam" id="PF02670">
    <property type="entry name" value="DXP_reductoisom"/>
    <property type="match status" value="1"/>
</dbReference>
<evidence type="ECO:0000256" key="9">
    <source>
        <dbReference type="HAMAP-Rule" id="MF_00183"/>
    </source>
</evidence>
<keyword evidence="3 9" id="KW-0479">Metal-binding</keyword>
<keyword evidence="7 9" id="KW-0414">Isoprene biosynthesis</keyword>
<protein>
    <recommendedName>
        <fullName evidence="9">1-deoxy-D-xylulose 5-phosphate reductoisomerase</fullName>
        <shortName evidence="9">DXP reductoisomerase</shortName>
        <ecNumber evidence="9">1.1.1.267</ecNumber>
    </recommendedName>
    <alternativeName>
        <fullName evidence="9">1-deoxyxylulose-5-phosphate reductoisomerase</fullName>
    </alternativeName>
    <alternativeName>
        <fullName evidence="9">2-C-methyl-D-erythritol 4-phosphate synthase</fullName>
    </alternativeName>
</protein>
<evidence type="ECO:0000259" key="12">
    <source>
        <dbReference type="Pfam" id="PF13288"/>
    </source>
</evidence>
<evidence type="ECO:0000313" key="13">
    <source>
        <dbReference type="EMBL" id="RIX85169.1"/>
    </source>
</evidence>
<evidence type="ECO:0000259" key="10">
    <source>
        <dbReference type="Pfam" id="PF02670"/>
    </source>
</evidence>
<feature type="binding site" evidence="9">
    <location>
        <position position="156"/>
    </location>
    <ligand>
        <name>1-deoxy-D-xylulose 5-phosphate</name>
        <dbReference type="ChEBI" id="CHEBI:57792"/>
    </ligand>
</feature>
<evidence type="ECO:0000256" key="4">
    <source>
        <dbReference type="ARBA" id="ARBA00022857"/>
    </source>
</evidence>
<feature type="binding site" evidence="9">
    <location>
        <position position="16"/>
    </location>
    <ligand>
        <name>NADPH</name>
        <dbReference type="ChEBI" id="CHEBI:57783"/>
    </ligand>
</feature>
<feature type="domain" description="1-deoxy-D-xylulose 5-phosphate reductoisomerase N-terminal" evidence="10">
    <location>
        <begin position="9"/>
        <end position="137"/>
    </location>
</feature>
<dbReference type="InterPro" id="IPR036169">
    <property type="entry name" value="DXPR_C_sf"/>
</dbReference>
<dbReference type="PANTHER" id="PTHR30525">
    <property type="entry name" value="1-DEOXY-D-XYLULOSE 5-PHOSPHATE REDUCTOISOMERASE"/>
    <property type="match status" value="1"/>
</dbReference>
<feature type="binding site" evidence="9">
    <location>
        <position position="229"/>
    </location>
    <ligand>
        <name>1-deoxy-D-xylulose 5-phosphate</name>
        <dbReference type="ChEBI" id="CHEBI:57792"/>
    </ligand>
</feature>
<dbReference type="Pfam" id="PF08436">
    <property type="entry name" value="DXP_redisom_C"/>
    <property type="match status" value="1"/>
</dbReference>
<sequence>MNTTPRQRVTVLGSTGSVGVSTLDVIARHPERFEVFALSAATKVDELLAQCAQFSPRFAVMASAPHAAQLAEKLKQNSLQTRVLMGEDALERIASDDEVDAVMAAIVGAAGLAPCLAAARAGKRLLLANKEALVVGGELFMRTVQEGGATLLPIDSEHSAIFQSLPEDPSTWSRRIDKIILTASGGPFRTRAPETLGAVTPEQACAHPNWVMGRKISVDSATMMNKALEVIEARHLFGVSPEQIEVVIHPQSVVHSMVQFTDASVIAQLGTPDMRVPIAVGLAWPERIESGAARLDFRQMGSLTFDAPDPALFPGLGLAWQALRAASGTTAVLNAANEVAVAAFLDRRLRFDRIHAVNLETLEAVMPSKPASLADLLALDASAREAANAAAARFAA</sequence>
<comment type="cofactor">
    <cofactor evidence="9">
        <name>Mg(2+)</name>
        <dbReference type="ChEBI" id="CHEBI:18420"/>
    </cofactor>
    <cofactor evidence="9">
        <name>Mn(2+)</name>
        <dbReference type="ChEBI" id="CHEBI:29035"/>
    </cofactor>
</comment>
<evidence type="ECO:0000259" key="11">
    <source>
        <dbReference type="Pfam" id="PF08436"/>
    </source>
</evidence>
<comment type="caution">
    <text evidence="9">Lacks conserved residue(s) required for the propagation of feature annotation.</text>
</comment>
<feature type="binding site" evidence="9">
    <location>
        <position position="129"/>
    </location>
    <ligand>
        <name>NADPH</name>
        <dbReference type="ChEBI" id="CHEBI:57783"/>
    </ligand>
</feature>
<keyword evidence="14" id="KW-1185">Reference proteome</keyword>
<dbReference type="SUPFAM" id="SSF69055">
    <property type="entry name" value="1-deoxy-D-xylulose-5-phosphate reductoisomerase, C-terminal domain"/>
    <property type="match status" value="1"/>
</dbReference>
<dbReference type="Gene3D" id="3.40.50.720">
    <property type="entry name" value="NAD(P)-binding Rossmann-like Domain"/>
    <property type="match status" value="1"/>
</dbReference>
<dbReference type="PANTHER" id="PTHR30525:SF0">
    <property type="entry name" value="1-DEOXY-D-XYLULOSE 5-PHOSPHATE REDUCTOISOMERASE, CHLOROPLASTIC"/>
    <property type="match status" value="1"/>
</dbReference>
<feature type="binding site" evidence="9">
    <location>
        <position position="184"/>
    </location>
    <ligand>
        <name>1-deoxy-D-xylulose 5-phosphate</name>
        <dbReference type="ChEBI" id="CHEBI:57792"/>
    </ligand>
</feature>
<reference evidence="13 14" key="1">
    <citation type="submission" date="2018-09" db="EMBL/GenBank/DDBJ databases">
        <title>Acidovorax cavernicola nov. sp. isolated from Gruta de las Maravillas (Aracena, Spain).</title>
        <authorList>
            <person name="Jurado V."/>
            <person name="Gutierrez-Patricio S."/>
            <person name="Gonzalez-Pimentel J.L."/>
            <person name="Miller A.Z."/>
            <person name="Laiz L."/>
            <person name="Saiz-Jimenez C."/>
        </authorList>
    </citation>
    <scope>NUCLEOTIDE SEQUENCE [LARGE SCALE GENOMIC DNA]</scope>
    <source>
        <strain evidence="13 14">1011MAR4D40.2</strain>
    </source>
</reference>
<feature type="binding site" evidence="9">
    <location>
        <position position="15"/>
    </location>
    <ligand>
        <name>NADPH</name>
        <dbReference type="ChEBI" id="CHEBI:57783"/>
    </ligand>
</feature>
<feature type="binding site" evidence="9">
    <location>
        <position position="17"/>
    </location>
    <ligand>
        <name>NADPH</name>
        <dbReference type="ChEBI" id="CHEBI:57783"/>
    </ligand>
</feature>
<comment type="pathway">
    <text evidence="1 9">Isoprenoid biosynthesis; isopentenyl diphosphate biosynthesis via DXP pathway; isopentenyl diphosphate from 1-deoxy-D-xylulose 5-phosphate: step 1/6.</text>
</comment>
<feature type="binding site" evidence="9">
    <location>
        <position position="226"/>
    </location>
    <ligand>
        <name>1-deoxy-D-xylulose 5-phosphate</name>
        <dbReference type="ChEBI" id="CHEBI:57792"/>
    </ligand>
</feature>
<dbReference type="Proteomes" id="UP000265619">
    <property type="component" value="Unassembled WGS sequence"/>
</dbReference>
<proteinExistence type="inferred from homology"/>
<feature type="binding site" evidence="9">
    <location>
        <position position="157"/>
    </location>
    <ligand>
        <name>1-deoxy-D-xylulose 5-phosphate</name>
        <dbReference type="ChEBI" id="CHEBI:57792"/>
    </ligand>
</feature>
<feature type="binding site" evidence="9">
    <location>
        <position position="220"/>
    </location>
    <ligand>
        <name>1-deoxy-D-xylulose 5-phosphate</name>
        <dbReference type="ChEBI" id="CHEBI:57792"/>
    </ligand>
</feature>
<dbReference type="PIRSF" id="PIRSF006205">
    <property type="entry name" value="Dxp_reductismrs"/>
    <property type="match status" value="1"/>
</dbReference>
<dbReference type="GO" id="GO:0051484">
    <property type="term" value="P:isopentenyl diphosphate biosynthetic process, methylerythritol 4-phosphate pathway involved in terpenoid biosynthetic process"/>
    <property type="evidence" value="ECO:0007669"/>
    <property type="project" value="TreeGrafter"/>
</dbReference>
<dbReference type="EC" id="1.1.1.267" evidence="9"/>
<dbReference type="OrthoDB" id="9806546at2"/>
<comment type="catalytic activity">
    <reaction evidence="8">
        <text>2-C-methyl-D-erythritol 4-phosphate + NADP(+) = 1-deoxy-D-xylulose 5-phosphate + NADPH + H(+)</text>
        <dbReference type="Rhea" id="RHEA:13717"/>
        <dbReference type="ChEBI" id="CHEBI:15378"/>
        <dbReference type="ChEBI" id="CHEBI:57783"/>
        <dbReference type="ChEBI" id="CHEBI:57792"/>
        <dbReference type="ChEBI" id="CHEBI:58262"/>
        <dbReference type="ChEBI" id="CHEBI:58349"/>
        <dbReference type="EC" id="1.1.1.267"/>
    </reaction>
    <physiologicalReaction direction="right-to-left" evidence="8">
        <dbReference type="Rhea" id="RHEA:13719"/>
    </physiologicalReaction>
</comment>
<accession>A0A9X8GXT8</accession>
<name>A0A9X8GXT8_9BURK</name>
<dbReference type="SUPFAM" id="SSF51735">
    <property type="entry name" value="NAD(P)-binding Rossmann-fold domains"/>
    <property type="match status" value="1"/>
</dbReference>
<dbReference type="FunFam" id="3.40.50.720:FF:000045">
    <property type="entry name" value="1-deoxy-D-xylulose 5-phosphate reductoisomerase"/>
    <property type="match status" value="1"/>
</dbReference>
<evidence type="ECO:0000256" key="1">
    <source>
        <dbReference type="ARBA" id="ARBA00005094"/>
    </source>
</evidence>